<feature type="transmembrane region" description="Helical" evidence="1">
    <location>
        <begin position="147"/>
        <end position="167"/>
    </location>
</feature>
<dbReference type="Pfam" id="PF26578">
    <property type="entry name" value="LLG1"/>
    <property type="match status" value="1"/>
</dbReference>
<reference evidence="4 5" key="1">
    <citation type="journal article" date="2019" name="Plant Biotechnol. J.">
        <title>The red bayberry genome and genetic basis of sex determination.</title>
        <authorList>
            <person name="Jia H.M."/>
            <person name="Jia H.J."/>
            <person name="Cai Q.L."/>
            <person name="Wang Y."/>
            <person name="Zhao H.B."/>
            <person name="Yang W.F."/>
            <person name="Wang G.Y."/>
            <person name="Li Y.H."/>
            <person name="Zhan D.L."/>
            <person name="Shen Y.T."/>
            <person name="Niu Q.F."/>
            <person name="Chang L."/>
            <person name="Qiu J."/>
            <person name="Zhao L."/>
            <person name="Xie H.B."/>
            <person name="Fu W.Y."/>
            <person name="Jin J."/>
            <person name="Li X.W."/>
            <person name="Jiao Y."/>
            <person name="Zhou C.C."/>
            <person name="Tu T."/>
            <person name="Chai C.Y."/>
            <person name="Gao J.L."/>
            <person name="Fan L.J."/>
            <person name="van de Weg E."/>
            <person name="Wang J.Y."/>
            <person name="Gao Z.S."/>
        </authorList>
    </citation>
    <scope>NUCLEOTIDE SEQUENCE [LARGE SCALE GENOMIC DNA]</scope>
    <source>
        <tissue evidence="4">Leaves</tissue>
    </source>
</reference>
<dbReference type="OrthoDB" id="585255at2759"/>
<dbReference type="EMBL" id="RXIC02000020">
    <property type="protein sequence ID" value="KAB1221273.1"/>
    <property type="molecule type" value="Genomic_DNA"/>
</dbReference>
<dbReference type="PANTHER" id="PTHR31533">
    <property type="entry name" value="GPI-ANCHORED PROTEIN LLG1-RELATED-RELATED"/>
    <property type="match status" value="1"/>
</dbReference>
<feature type="signal peptide" evidence="2">
    <location>
        <begin position="1"/>
        <end position="24"/>
    </location>
</feature>
<proteinExistence type="predicted"/>
<evidence type="ECO:0000256" key="2">
    <source>
        <dbReference type="SAM" id="SignalP"/>
    </source>
</evidence>
<dbReference type="Proteomes" id="UP000516437">
    <property type="component" value="Chromosome 2"/>
</dbReference>
<protein>
    <submittedName>
        <fullName evidence="4">GPI-anchored protein LORELEI</fullName>
    </submittedName>
</protein>
<dbReference type="PANTHER" id="PTHR31533:SF2">
    <property type="entry name" value="GPI-ANCHORED PROTEIN LLG1"/>
    <property type="match status" value="1"/>
</dbReference>
<organism evidence="4 5">
    <name type="scientific">Morella rubra</name>
    <name type="common">Chinese bayberry</name>
    <dbReference type="NCBI Taxonomy" id="262757"/>
    <lineage>
        <taxon>Eukaryota</taxon>
        <taxon>Viridiplantae</taxon>
        <taxon>Streptophyta</taxon>
        <taxon>Embryophyta</taxon>
        <taxon>Tracheophyta</taxon>
        <taxon>Spermatophyta</taxon>
        <taxon>Magnoliopsida</taxon>
        <taxon>eudicotyledons</taxon>
        <taxon>Gunneridae</taxon>
        <taxon>Pentapetalae</taxon>
        <taxon>rosids</taxon>
        <taxon>fabids</taxon>
        <taxon>Fagales</taxon>
        <taxon>Myricaceae</taxon>
        <taxon>Morella</taxon>
    </lineage>
</organism>
<keyword evidence="1" id="KW-0472">Membrane</keyword>
<dbReference type="AlphaFoldDB" id="A0A6A1W8Q8"/>
<keyword evidence="1" id="KW-1133">Transmembrane helix</keyword>
<feature type="domain" description="GPI-anchored protein LLG1-like" evidence="3">
    <location>
        <begin position="52"/>
        <end position="128"/>
    </location>
</feature>
<evidence type="ECO:0000313" key="4">
    <source>
        <dbReference type="EMBL" id="KAB1221273.1"/>
    </source>
</evidence>
<keyword evidence="2" id="KW-0732">Signal</keyword>
<sequence length="168" mass="18475">MGCSCHSLYFFLFSFFLLTSLASSSTFISDEVFESRGSTGRGLLQAKKSCSVDFESKNYTILTSRCKGPKYTPETCCKALQDFACPFAEAINDLTTDCSSTMFSYINLYGKYPPGLFANMCREGNLGLNCTSVVDEASEKSTGAHIAAAQSTLLMITAGFLVFFFHWF</sequence>
<name>A0A6A1W8Q8_9ROSI</name>
<gene>
    <name evidence="4" type="ORF">CJ030_MR2G024911</name>
</gene>
<evidence type="ECO:0000259" key="3">
    <source>
        <dbReference type="Pfam" id="PF26578"/>
    </source>
</evidence>
<keyword evidence="1" id="KW-0812">Transmembrane</keyword>
<dbReference type="InterPro" id="IPR058888">
    <property type="entry name" value="LLG1-like"/>
</dbReference>
<accession>A0A6A1W8Q8</accession>
<evidence type="ECO:0000256" key="1">
    <source>
        <dbReference type="SAM" id="Phobius"/>
    </source>
</evidence>
<evidence type="ECO:0000313" key="5">
    <source>
        <dbReference type="Proteomes" id="UP000516437"/>
    </source>
</evidence>
<keyword evidence="5" id="KW-1185">Reference proteome</keyword>
<feature type="chain" id="PRO_5025556587" evidence="2">
    <location>
        <begin position="25"/>
        <end position="168"/>
    </location>
</feature>
<comment type="caution">
    <text evidence="4">The sequence shown here is derived from an EMBL/GenBank/DDBJ whole genome shotgun (WGS) entry which is preliminary data.</text>
</comment>
<dbReference type="InterPro" id="IPR039307">
    <property type="entry name" value="LORELEI-like"/>
</dbReference>